<reference evidence="1" key="1">
    <citation type="submission" date="2019-10" db="EMBL/GenBank/DDBJ databases">
        <authorList>
            <consortium name="DOE Joint Genome Institute"/>
            <person name="Kuo A."/>
            <person name="Miyauchi S."/>
            <person name="Kiss E."/>
            <person name="Drula E."/>
            <person name="Kohler A."/>
            <person name="Sanchez-Garcia M."/>
            <person name="Andreopoulos B."/>
            <person name="Barry K.W."/>
            <person name="Bonito G."/>
            <person name="Buee M."/>
            <person name="Carver A."/>
            <person name="Chen C."/>
            <person name="Cichocki N."/>
            <person name="Clum A."/>
            <person name="Culley D."/>
            <person name="Crous P.W."/>
            <person name="Fauchery L."/>
            <person name="Girlanda M."/>
            <person name="Hayes R."/>
            <person name="Keri Z."/>
            <person name="Labutti K."/>
            <person name="Lipzen A."/>
            <person name="Lombard V."/>
            <person name="Magnuson J."/>
            <person name="Maillard F."/>
            <person name="Morin E."/>
            <person name="Murat C."/>
            <person name="Nolan M."/>
            <person name="Ohm R."/>
            <person name="Pangilinan J."/>
            <person name="Pereira M."/>
            <person name="Perotto S."/>
            <person name="Peter M."/>
            <person name="Riley R."/>
            <person name="Sitrit Y."/>
            <person name="Stielow B."/>
            <person name="Szollosi G."/>
            <person name="Zifcakova L."/>
            <person name="Stursova M."/>
            <person name="Spatafora J.W."/>
            <person name="Tedersoo L."/>
            <person name="Vaario L.-M."/>
            <person name="Yamada A."/>
            <person name="Yan M."/>
            <person name="Wang P."/>
            <person name="Xu J."/>
            <person name="Bruns T."/>
            <person name="Baldrian P."/>
            <person name="Vilgalys R."/>
            <person name="Henrissat B."/>
            <person name="Grigoriev I.V."/>
            <person name="Hibbett D."/>
            <person name="Nagy L.G."/>
            <person name="Martin F.M."/>
        </authorList>
    </citation>
    <scope>NUCLEOTIDE SEQUENCE</scope>
    <source>
        <strain evidence="1">P2</strain>
    </source>
</reference>
<evidence type="ECO:0000313" key="1">
    <source>
        <dbReference type="EMBL" id="KAF9649199.1"/>
    </source>
</evidence>
<comment type="caution">
    <text evidence="1">The sequence shown here is derived from an EMBL/GenBank/DDBJ whole genome shotgun (WGS) entry which is preliminary data.</text>
</comment>
<reference evidence="1" key="2">
    <citation type="journal article" date="2020" name="Nat. Commun.">
        <title>Large-scale genome sequencing of mycorrhizal fungi provides insights into the early evolution of symbiotic traits.</title>
        <authorList>
            <person name="Miyauchi S."/>
            <person name="Kiss E."/>
            <person name="Kuo A."/>
            <person name="Drula E."/>
            <person name="Kohler A."/>
            <person name="Sanchez-Garcia M."/>
            <person name="Morin E."/>
            <person name="Andreopoulos B."/>
            <person name="Barry K.W."/>
            <person name="Bonito G."/>
            <person name="Buee M."/>
            <person name="Carver A."/>
            <person name="Chen C."/>
            <person name="Cichocki N."/>
            <person name="Clum A."/>
            <person name="Culley D."/>
            <person name="Crous P.W."/>
            <person name="Fauchery L."/>
            <person name="Girlanda M."/>
            <person name="Hayes R.D."/>
            <person name="Keri Z."/>
            <person name="LaButti K."/>
            <person name="Lipzen A."/>
            <person name="Lombard V."/>
            <person name="Magnuson J."/>
            <person name="Maillard F."/>
            <person name="Murat C."/>
            <person name="Nolan M."/>
            <person name="Ohm R.A."/>
            <person name="Pangilinan J."/>
            <person name="Pereira M.F."/>
            <person name="Perotto S."/>
            <person name="Peter M."/>
            <person name="Pfister S."/>
            <person name="Riley R."/>
            <person name="Sitrit Y."/>
            <person name="Stielow J.B."/>
            <person name="Szollosi G."/>
            <person name="Zifcakova L."/>
            <person name="Stursova M."/>
            <person name="Spatafora J.W."/>
            <person name="Tedersoo L."/>
            <person name="Vaario L.M."/>
            <person name="Yamada A."/>
            <person name="Yan M."/>
            <person name="Wang P."/>
            <person name="Xu J."/>
            <person name="Bruns T."/>
            <person name="Baldrian P."/>
            <person name="Vilgalys R."/>
            <person name="Dunand C."/>
            <person name="Henrissat B."/>
            <person name="Grigoriev I.V."/>
            <person name="Hibbett D."/>
            <person name="Nagy L.G."/>
            <person name="Martin F.M."/>
        </authorList>
    </citation>
    <scope>NUCLEOTIDE SEQUENCE</scope>
    <source>
        <strain evidence="1">P2</strain>
    </source>
</reference>
<organism evidence="1 2">
    <name type="scientific">Thelephora ganbajun</name>
    <name type="common">Ganba fungus</name>
    <dbReference type="NCBI Taxonomy" id="370292"/>
    <lineage>
        <taxon>Eukaryota</taxon>
        <taxon>Fungi</taxon>
        <taxon>Dikarya</taxon>
        <taxon>Basidiomycota</taxon>
        <taxon>Agaricomycotina</taxon>
        <taxon>Agaricomycetes</taxon>
        <taxon>Thelephorales</taxon>
        <taxon>Thelephoraceae</taxon>
        <taxon>Thelephora</taxon>
    </lineage>
</organism>
<keyword evidence="2" id="KW-1185">Reference proteome</keyword>
<dbReference type="EMBL" id="MU118001">
    <property type="protein sequence ID" value="KAF9649199.1"/>
    <property type="molecule type" value="Genomic_DNA"/>
</dbReference>
<accession>A0ACB6ZI30</accession>
<evidence type="ECO:0000313" key="2">
    <source>
        <dbReference type="Proteomes" id="UP000886501"/>
    </source>
</evidence>
<name>A0ACB6ZI30_THEGA</name>
<proteinExistence type="predicted"/>
<protein>
    <submittedName>
        <fullName evidence="1">Uncharacterized protein</fullName>
    </submittedName>
</protein>
<dbReference type="Proteomes" id="UP000886501">
    <property type="component" value="Unassembled WGS sequence"/>
</dbReference>
<sequence length="738" mass="79961">MDATITIAAIPTDPALQNLQFSPDGQVLLATRFALYILTPDLGVNFDASSTAKIATGSFSWFRTVIDVGDSPLQNWFVDTQGWAAVALGSVERALRSVAVSPALVAANDGSVIALLTSDMALTVWSAPRNHVRGGWSRVPSFIFSYSKMDQSLTSIHTAIAWSSQSTFTSTLKPLVDGSLLAVGTRAGSLHLLRSVFSHHGRESMEVVSTVEAGDRWITHCAWAPWKALDAQTVVSTLACGLGNGGIVLINVTQMLLMALPGSPSSLEVATVIRNEKAAVADKRIITAMKWISRQDGTPILVYCKPGTVHLYTTSSPNTSWPGLVDIRLQNQKTSRNSSELHPCCGIEYNNERDSAVLAIADGSIHVVGDLGGVPKYVNSTESGFSSRGLSTLTRNLFLKNEGRGTIDAVAAKISGMTSISNGSILLWVYEAVRPSDFSYKHKAERTINLVLTPLSGPADEVVPHGLRATLDTSPAGQLPITSLFPTFLYLHNTERLKKTLEQILELLKLDVDREPIVPDVSHPSDSFQRHFETLYGDQELNRLRIKLCVADFCWKWLSGAENLQKLCGEAAVSILRAISRRAFLVYLTLGLAKASSLTAGDCVFLRRVILQSRSDGESHLVQRKALELEELLQTMPVAGELPIEEGCPACKSEIPFRDIRTAACQNGHPWTRCSITTLVLTTSQVRTCLGCTRKAFSPVQSGLGGHPSAVAESQLMAGVLQAATRCLFCGNRFVYLL</sequence>
<gene>
    <name evidence="1" type="ORF">BDM02DRAFT_3095185</name>
</gene>